<dbReference type="AlphaFoldDB" id="A0A835H1R0"/>
<dbReference type="Proteomes" id="UP000631114">
    <property type="component" value="Unassembled WGS sequence"/>
</dbReference>
<proteinExistence type="predicted"/>
<name>A0A835H1R0_9MAGN</name>
<protein>
    <submittedName>
        <fullName evidence="1">Uncharacterized protein</fullName>
    </submittedName>
</protein>
<gene>
    <name evidence="1" type="ORF">IFM89_000536</name>
</gene>
<dbReference type="OrthoDB" id="288590at2759"/>
<evidence type="ECO:0000313" key="1">
    <source>
        <dbReference type="EMBL" id="KAF9590991.1"/>
    </source>
</evidence>
<reference evidence="1 2" key="1">
    <citation type="submission" date="2020-10" db="EMBL/GenBank/DDBJ databases">
        <title>The Coptis chinensis genome and diversification of protoberbering-type alkaloids.</title>
        <authorList>
            <person name="Wang B."/>
            <person name="Shu S."/>
            <person name="Song C."/>
            <person name="Liu Y."/>
        </authorList>
    </citation>
    <scope>NUCLEOTIDE SEQUENCE [LARGE SCALE GENOMIC DNA]</scope>
    <source>
        <strain evidence="1">HL-2020</strain>
        <tissue evidence="1">Leaf</tissue>
    </source>
</reference>
<accession>A0A835H1R0</accession>
<comment type="caution">
    <text evidence="1">The sequence shown here is derived from an EMBL/GenBank/DDBJ whole genome shotgun (WGS) entry which is preliminary data.</text>
</comment>
<dbReference type="EMBL" id="JADFTS010000008">
    <property type="protein sequence ID" value="KAF9590991.1"/>
    <property type="molecule type" value="Genomic_DNA"/>
</dbReference>
<keyword evidence="2" id="KW-1185">Reference proteome</keyword>
<sequence>MKSGSLLGNYYPALFRAGSYFNHYSSTVLLIHHQSQSVDVPPRQGALIVKIRDLVQVLRNMQPQERAFVKALLSPESEHAVVQHEGCDWLFALIGGTGTNYKHSLCNLGGIRRHHKKNTASYTKLMHYSLVVMNSDGEMTPVRSRKFKSHFEAREPILLRFLLLEEKDKGHVEILVISDIPFTASENPHFHLFILNQFLQPSSSLLALKAIKPREEGSLPNCLSYVLSLRPIAATLLKLCNFQSFIWVEVFVQTTPQKCHAYLQLEISQVRERMWQQWILYIIHVGEA</sequence>
<evidence type="ECO:0000313" key="2">
    <source>
        <dbReference type="Proteomes" id="UP000631114"/>
    </source>
</evidence>
<organism evidence="1 2">
    <name type="scientific">Coptis chinensis</name>
    <dbReference type="NCBI Taxonomy" id="261450"/>
    <lineage>
        <taxon>Eukaryota</taxon>
        <taxon>Viridiplantae</taxon>
        <taxon>Streptophyta</taxon>
        <taxon>Embryophyta</taxon>
        <taxon>Tracheophyta</taxon>
        <taxon>Spermatophyta</taxon>
        <taxon>Magnoliopsida</taxon>
        <taxon>Ranunculales</taxon>
        <taxon>Ranunculaceae</taxon>
        <taxon>Coptidoideae</taxon>
        <taxon>Coptis</taxon>
    </lineage>
</organism>